<feature type="compositionally biased region" description="Basic and acidic residues" evidence="1">
    <location>
        <begin position="1"/>
        <end position="10"/>
    </location>
</feature>
<gene>
    <name evidence="3" type="ORF">EOE48_12770</name>
</gene>
<feature type="region of interest" description="Disordered" evidence="1">
    <location>
        <begin position="1"/>
        <end position="34"/>
    </location>
</feature>
<dbReference type="InterPro" id="IPR032710">
    <property type="entry name" value="NTF2-like_dom_sf"/>
</dbReference>
<feature type="domain" description="DUF4440" evidence="2">
    <location>
        <begin position="74"/>
        <end position="180"/>
    </location>
</feature>
<dbReference type="Pfam" id="PF14534">
    <property type="entry name" value="DUF4440"/>
    <property type="match status" value="1"/>
</dbReference>
<dbReference type="EMBL" id="SACP01000011">
    <property type="protein sequence ID" value="RVU17749.1"/>
    <property type="molecule type" value="Genomic_DNA"/>
</dbReference>
<accession>A0A437P646</accession>
<dbReference type="SUPFAM" id="SSF54427">
    <property type="entry name" value="NTF2-like"/>
    <property type="match status" value="1"/>
</dbReference>
<keyword evidence="4" id="KW-1185">Reference proteome</keyword>
<organism evidence="3 4">
    <name type="scientific">Methylobacterium oryzihabitans</name>
    <dbReference type="NCBI Taxonomy" id="2499852"/>
    <lineage>
        <taxon>Bacteria</taxon>
        <taxon>Pseudomonadati</taxon>
        <taxon>Pseudomonadota</taxon>
        <taxon>Alphaproteobacteria</taxon>
        <taxon>Hyphomicrobiales</taxon>
        <taxon>Methylobacteriaceae</taxon>
        <taxon>Methylobacterium</taxon>
    </lineage>
</organism>
<comment type="caution">
    <text evidence="3">The sequence shown here is derived from an EMBL/GenBank/DDBJ whole genome shotgun (WGS) entry which is preliminary data.</text>
</comment>
<dbReference type="AlphaFoldDB" id="A0A437P646"/>
<evidence type="ECO:0000256" key="1">
    <source>
        <dbReference type="SAM" id="MobiDB-lite"/>
    </source>
</evidence>
<name>A0A437P646_9HYPH</name>
<dbReference type="Proteomes" id="UP000286997">
    <property type="component" value="Unassembled WGS sequence"/>
</dbReference>
<proteinExistence type="predicted"/>
<protein>
    <submittedName>
        <fullName evidence="3">Nuclear transport factor 2 family protein</fullName>
    </submittedName>
</protein>
<dbReference type="OrthoDB" id="5383110at2"/>
<evidence type="ECO:0000259" key="2">
    <source>
        <dbReference type="Pfam" id="PF14534"/>
    </source>
</evidence>
<sequence>MRRARLDGRRPIIHTGAPADGTATNEPDAEETPMTQASNDAVSRRWLLAAAAAAPAVAGATGGARAADDKAAVTAALEALRAAIVDGDAKALDGLLHDGLTYGHSSGRNNQTKAQFVASVAGKVNYRSLVFSEQWIEIVGDNALVRHVWDGADILPNGETGRSYIAVMQVWLRDGGRWRLLARQSCPLKPA</sequence>
<evidence type="ECO:0000313" key="4">
    <source>
        <dbReference type="Proteomes" id="UP000286997"/>
    </source>
</evidence>
<reference evidence="3 4" key="1">
    <citation type="submission" date="2019-01" db="EMBL/GenBank/DDBJ databases">
        <authorList>
            <person name="Chen W.-M."/>
        </authorList>
    </citation>
    <scope>NUCLEOTIDE SEQUENCE [LARGE SCALE GENOMIC DNA]</scope>
    <source>
        <strain evidence="3 4">TER-1</strain>
    </source>
</reference>
<dbReference type="InterPro" id="IPR027843">
    <property type="entry name" value="DUF4440"/>
</dbReference>
<evidence type="ECO:0000313" key="3">
    <source>
        <dbReference type="EMBL" id="RVU17749.1"/>
    </source>
</evidence>
<dbReference type="Gene3D" id="3.10.450.50">
    <property type="match status" value="1"/>
</dbReference>